<dbReference type="RefSeq" id="WP_131480400.1">
    <property type="nucleotide sequence ID" value="NZ_SJDL01000008.1"/>
</dbReference>
<evidence type="ECO:0000313" key="2">
    <source>
        <dbReference type="Proteomes" id="UP000313645"/>
    </source>
</evidence>
<evidence type="ECO:0000313" key="1">
    <source>
        <dbReference type="EMBL" id="TBW57390.1"/>
    </source>
</evidence>
<dbReference type="Proteomes" id="UP000313645">
    <property type="component" value="Unassembled WGS sequence"/>
</dbReference>
<name>A0ABY1ZP63_9GAMM</name>
<protein>
    <submittedName>
        <fullName evidence="1">Uncharacterized protein</fullName>
    </submittedName>
</protein>
<reference evidence="1 2" key="1">
    <citation type="submission" date="2019-02" db="EMBL/GenBank/DDBJ databases">
        <title>Marinobacter halodurans sp. nov., a marine bacterium isolated from sea tidal flat.</title>
        <authorList>
            <person name="Yoo Y."/>
            <person name="Lee D.W."/>
            <person name="Kim B.S."/>
            <person name="Kim J.-J."/>
        </authorList>
    </citation>
    <scope>NUCLEOTIDE SEQUENCE [LARGE SCALE GENOMIC DNA]</scope>
    <source>
        <strain evidence="1 2">YJ-S3-2</strain>
    </source>
</reference>
<gene>
    <name evidence="1" type="ORF">EZI54_06960</name>
</gene>
<comment type="caution">
    <text evidence="1">The sequence shown here is derived from an EMBL/GenBank/DDBJ whole genome shotgun (WGS) entry which is preliminary data.</text>
</comment>
<accession>A0ABY1ZP63</accession>
<dbReference type="EMBL" id="SJDL01000008">
    <property type="protein sequence ID" value="TBW57390.1"/>
    <property type="molecule type" value="Genomic_DNA"/>
</dbReference>
<organism evidence="1 2">
    <name type="scientific">Marinobacter halodurans</name>
    <dbReference type="NCBI Taxonomy" id="2528979"/>
    <lineage>
        <taxon>Bacteria</taxon>
        <taxon>Pseudomonadati</taxon>
        <taxon>Pseudomonadota</taxon>
        <taxon>Gammaproteobacteria</taxon>
        <taxon>Pseudomonadales</taxon>
        <taxon>Marinobacteraceae</taxon>
        <taxon>Marinobacter</taxon>
    </lineage>
</organism>
<keyword evidence="2" id="KW-1185">Reference proteome</keyword>
<sequence>MDLKDFEIGLTYRIKITDWEAPDGGTVPGKTIVRRVLEPANQANSKFEDGPAPRHVIAEWSQFLRVQNPDSGQVHLLHPRTIESALTIQ</sequence>
<proteinExistence type="predicted"/>